<sequence>SYAKEAVQDYETQDKARESFGESGGRIIHGCLTRSKSGIPASSCPNIFEGCCGSTKHFISTALLFSLW</sequence>
<protein>
    <submittedName>
        <fullName evidence="2">Uncharacterized protein</fullName>
    </submittedName>
</protein>
<dbReference type="EMBL" id="CAJGYO010000015">
    <property type="protein sequence ID" value="CAD6270832.1"/>
    <property type="molecule type" value="Genomic_DNA"/>
</dbReference>
<dbReference type="Proteomes" id="UP000604825">
    <property type="component" value="Unassembled WGS sequence"/>
</dbReference>
<dbReference type="OrthoDB" id="74807at2759"/>
<gene>
    <name evidence="2" type="ORF">NCGR_LOCUS54124</name>
</gene>
<evidence type="ECO:0000313" key="3">
    <source>
        <dbReference type="Proteomes" id="UP000604825"/>
    </source>
</evidence>
<feature type="non-terminal residue" evidence="2">
    <location>
        <position position="1"/>
    </location>
</feature>
<name>A0A811RK80_9POAL</name>
<evidence type="ECO:0000256" key="1">
    <source>
        <dbReference type="SAM" id="MobiDB-lite"/>
    </source>
</evidence>
<dbReference type="AlphaFoldDB" id="A0A811RK80"/>
<evidence type="ECO:0000313" key="2">
    <source>
        <dbReference type="EMBL" id="CAD6270832.1"/>
    </source>
</evidence>
<organism evidence="2 3">
    <name type="scientific">Miscanthus lutarioriparius</name>
    <dbReference type="NCBI Taxonomy" id="422564"/>
    <lineage>
        <taxon>Eukaryota</taxon>
        <taxon>Viridiplantae</taxon>
        <taxon>Streptophyta</taxon>
        <taxon>Embryophyta</taxon>
        <taxon>Tracheophyta</taxon>
        <taxon>Spermatophyta</taxon>
        <taxon>Magnoliopsida</taxon>
        <taxon>Liliopsida</taxon>
        <taxon>Poales</taxon>
        <taxon>Poaceae</taxon>
        <taxon>PACMAD clade</taxon>
        <taxon>Panicoideae</taxon>
        <taxon>Andropogonodae</taxon>
        <taxon>Andropogoneae</taxon>
        <taxon>Saccharinae</taxon>
        <taxon>Miscanthus</taxon>
    </lineage>
</organism>
<proteinExistence type="predicted"/>
<keyword evidence="3" id="KW-1185">Reference proteome</keyword>
<reference evidence="2" key="1">
    <citation type="submission" date="2020-10" db="EMBL/GenBank/DDBJ databases">
        <authorList>
            <person name="Han B."/>
            <person name="Lu T."/>
            <person name="Zhao Q."/>
            <person name="Huang X."/>
            <person name="Zhao Y."/>
        </authorList>
    </citation>
    <scope>NUCLEOTIDE SEQUENCE</scope>
</reference>
<accession>A0A811RK80</accession>
<comment type="caution">
    <text evidence="2">The sequence shown here is derived from an EMBL/GenBank/DDBJ whole genome shotgun (WGS) entry which is preliminary data.</text>
</comment>
<feature type="region of interest" description="Disordered" evidence="1">
    <location>
        <begin position="1"/>
        <end position="23"/>
    </location>
</feature>